<dbReference type="Pfam" id="PF00076">
    <property type="entry name" value="RRM_1"/>
    <property type="match status" value="1"/>
</dbReference>
<keyword evidence="9" id="KW-1185">Reference proteome</keyword>
<sequence>MEMKVSSPKQALSPSDCISDPEEKEVSDEDDDDRNHKHRRRGGRSQSLERDVSEPVINRPFRKRNKTFGNRHPFRENESQAFEMIKRRPGLASFPRAPFDLSQRIRPNQSFTGDLGAGRGRGRELGSWNPRDSRFSSIDVASQMVQQGSIPPSIYTGRGLPSVSNAQSASWNAYGLVPGVPNGGLDILHPIGLQGTLRPPINSSLNLSIPRQRCRDFEERGFCLRGDMCPMEHGVNRIVIEDVQSLSQFNLPVSLPSAHLMGAPGATGSLHSISASTTSLNGKGIHGKSSKSGIGDDGLALVGAYPGPGCTSGADLYDPDQPLWNDSGLETSNALLTLQSSKIDDTEPLSGDGPSDRHNMRLSNAPDRDCSIGSGRTSFASQSASSSVWGRIGGSKNRSDKNNPMMDPFEYPENQLKEDNDESTCFHSASHQGKRVVADDAVPKSMGTPLKAQNDMRNIRKPSQKALRTLFVNGIPQKSNRREALLSHFHKFGEVIDIHIPLNSERAFVQFSKREEAEAALKAPDAVMGNRFIKLWWANRDSIPEDVVSSGNGITATALGNSSVFVPSQTVVPDRGKDIHQATVSKNVSDVSPASDQPKPVIANGPKAVPPLQKKLENLEQLKEELRKKQEMLDQKRNEFRRNLDKFEKQTSGVKGEVVTEQAAKRPKLGTTVSDSSFSMASSHVEVIADKNNPWGNPVSQSPKASSIIGQQESARLKQPIRPFAPVNRYKLDNRPTAFKIIPPLPAGLANAAILKEHFSPYGELSAVELEDVGVHDGSQAEARICFATRQAAERAFINGKCWKEHNLKFMWLTSSNSSNDSGGKKVSPSAPKKPVETDDLPKENDQVMQEAIISGDKLPLDSGTKNSLEHTNDDPEDKDCVMPEAIQSGDEEPFNSGSKIGSEHRDTGEEDLQCSRVSSDEQSPEDNVC</sequence>
<feature type="region of interest" description="Disordered" evidence="5">
    <location>
        <begin position="815"/>
        <end position="930"/>
    </location>
</feature>
<dbReference type="AlphaFoldDB" id="A0A834TE61"/>
<feature type="zinc finger region" description="C3H1-type" evidence="3">
    <location>
        <begin position="208"/>
        <end position="236"/>
    </location>
</feature>
<evidence type="ECO:0000256" key="1">
    <source>
        <dbReference type="ARBA" id="ARBA00022884"/>
    </source>
</evidence>
<keyword evidence="1 2" id="KW-0694">RNA-binding</keyword>
<dbReference type="InterPro" id="IPR035979">
    <property type="entry name" value="RBD_domain_sf"/>
</dbReference>
<evidence type="ECO:0000256" key="4">
    <source>
        <dbReference type="SAM" id="Coils"/>
    </source>
</evidence>
<dbReference type="GO" id="GO:0008270">
    <property type="term" value="F:zinc ion binding"/>
    <property type="evidence" value="ECO:0007669"/>
    <property type="project" value="UniProtKB-KW"/>
</dbReference>
<dbReference type="Gene3D" id="3.30.70.330">
    <property type="match status" value="2"/>
</dbReference>
<proteinExistence type="predicted"/>
<feature type="compositionally biased region" description="Basic and acidic residues" evidence="5">
    <location>
        <begin position="834"/>
        <end position="846"/>
    </location>
</feature>
<evidence type="ECO:0000259" key="7">
    <source>
        <dbReference type="PROSITE" id="PS50103"/>
    </source>
</evidence>
<gene>
    <name evidence="8" type="ORF">G2W53_024996</name>
</gene>
<reference evidence="8" key="1">
    <citation type="submission" date="2020-09" db="EMBL/GenBank/DDBJ databases">
        <title>Genome-Enabled Discovery of Anthraquinone Biosynthesis in Senna tora.</title>
        <authorList>
            <person name="Kang S.-H."/>
            <person name="Pandey R.P."/>
            <person name="Lee C.-M."/>
            <person name="Sim J.-S."/>
            <person name="Jeong J.-T."/>
            <person name="Choi B.-S."/>
            <person name="Jung M."/>
            <person name="Ginzburg D."/>
            <person name="Zhao K."/>
            <person name="Won S.Y."/>
            <person name="Oh T.-J."/>
            <person name="Yu Y."/>
            <person name="Kim N.-H."/>
            <person name="Lee O.R."/>
            <person name="Lee T.-H."/>
            <person name="Bashyal P."/>
            <person name="Kim T.-S."/>
            <person name="Lee W.-H."/>
            <person name="Kawkins C."/>
            <person name="Kim C.-K."/>
            <person name="Kim J.S."/>
            <person name="Ahn B.O."/>
            <person name="Rhee S.Y."/>
            <person name="Sohng J.K."/>
        </authorList>
    </citation>
    <scope>NUCLEOTIDE SEQUENCE</scope>
    <source>
        <tissue evidence="8">Leaf</tissue>
    </source>
</reference>
<keyword evidence="3" id="KW-0862">Zinc</keyword>
<dbReference type="InterPro" id="IPR000504">
    <property type="entry name" value="RRM_dom"/>
</dbReference>
<dbReference type="OrthoDB" id="443401at2759"/>
<keyword evidence="3" id="KW-0863">Zinc-finger</keyword>
<dbReference type="InterPro" id="IPR000571">
    <property type="entry name" value="Znf_CCCH"/>
</dbReference>
<feature type="region of interest" description="Disordered" evidence="5">
    <location>
        <begin position="588"/>
        <end position="609"/>
    </location>
</feature>
<dbReference type="EMBL" id="JAAIUW010000008">
    <property type="protein sequence ID" value="KAF7819541.1"/>
    <property type="molecule type" value="Genomic_DNA"/>
</dbReference>
<dbReference type="InterPro" id="IPR012677">
    <property type="entry name" value="Nucleotide-bd_a/b_plait_sf"/>
</dbReference>
<evidence type="ECO:0000313" key="8">
    <source>
        <dbReference type="EMBL" id="KAF7819541.1"/>
    </source>
</evidence>
<dbReference type="PROSITE" id="PS50103">
    <property type="entry name" value="ZF_C3H1"/>
    <property type="match status" value="1"/>
</dbReference>
<dbReference type="SUPFAM" id="SSF54928">
    <property type="entry name" value="RNA-binding domain, RBD"/>
    <property type="match status" value="1"/>
</dbReference>
<feature type="compositionally biased region" description="Acidic residues" evidence="5">
    <location>
        <begin position="19"/>
        <end position="32"/>
    </location>
</feature>
<keyword evidence="4" id="KW-0175">Coiled coil</keyword>
<evidence type="ECO:0000256" key="3">
    <source>
        <dbReference type="PROSITE-ProRule" id="PRU00723"/>
    </source>
</evidence>
<dbReference type="SMART" id="SM00360">
    <property type="entry name" value="RRM"/>
    <property type="match status" value="1"/>
</dbReference>
<feature type="compositionally biased region" description="Basic and acidic residues" evidence="5">
    <location>
        <begin position="868"/>
        <end position="882"/>
    </location>
</feature>
<evidence type="ECO:0000259" key="6">
    <source>
        <dbReference type="PROSITE" id="PS50102"/>
    </source>
</evidence>
<keyword evidence="3" id="KW-0479">Metal-binding</keyword>
<comment type="caution">
    <text evidence="8">The sequence shown here is derived from an EMBL/GenBank/DDBJ whole genome shotgun (WGS) entry which is preliminary data.</text>
</comment>
<dbReference type="FunFam" id="3.30.70.330:FF:000719">
    <property type="entry name" value="Predicted protein"/>
    <property type="match status" value="1"/>
</dbReference>
<dbReference type="CDD" id="cd12257">
    <property type="entry name" value="RRM1_RBM26_like"/>
    <property type="match status" value="1"/>
</dbReference>
<feature type="region of interest" description="Disordered" evidence="5">
    <location>
        <begin position="387"/>
        <end position="411"/>
    </location>
</feature>
<protein>
    <submittedName>
        <fullName evidence="8">Zinc finger CCCH domain-containing protein 41</fullName>
    </submittedName>
</protein>
<dbReference type="PANTHER" id="PTHR14398">
    <property type="entry name" value="RNA RECOGNITION RRM/RNP DOMAIN"/>
    <property type="match status" value="1"/>
</dbReference>
<organism evidence="8 9">
    <name type="scientific">Senna tora</name>
    <dbReference type="NCBI Taxonomy" id="362788"/>
    <lineage>
        <taxon>Eukaryota</taxon>
        <taxon>Viridiplantae</taxon>
        <taxon>Streptophyta</taxon>
        <taxon>Embryophyta</taxon>
        <taxon>Tracheophyta</taxon>
        <taxon>Spermatophyta</taxon>
        <taxon>Magnoliopsida</taxon>
        <taxon>eudicotyledons</taxon>
        <taxon>Gunneridae</taxon>
        <taxon>Pentapetalae</taxon>
        <taxon>rosids</taxon>
        <taxon>fabids</taxon>
        <taxon>Fabales</taxon>
        <taxon>Fabaceae</taxon>
        <taxon>Caesalpinioideae</taxon>
        <taxon>Cassia clade</taxon>
        <taxon>Senna</taxon>
    </lineage>
</organism>
<feature type="region of interest" description="Disordered" evidence="5">
    <location>
        <begin position="339"/>
        <end position="370"/>
    </location>
</feature>
<dbReference type="PROSITE" id="PS50102">
    <property type="entry name" value="RRM"/>
    <property type="match status" value="1"/>
</dbReference>
<dbReference type="InterPro" id="IPR045137">
    <property type="entry name" value="RBM26/27"/>
</dbReference>
<feature type="coiled-coil region" evidence="4">
    <location>
        <begin position="609"/>
        <end position="650"/>
    </location>
</feature>
<dbReference type="GO" id="GO:0003723">
    <property type="term" value="F:RNA binding"/>
    <property type="evidence" value="ECO:0007669"/>
    <property type="project" value="UniProtKB-UniRule"/>
</dbReference>
<accession>A0A834TE61</accession>
<feature type="domain" description="RRM" evidence="6">
    <location>
        <begin position="468"/>
        <end position="540"/>
    </location>
</feature>
<feature type="region of interest" description="Disordered" evidence="5">
    <location>
        <begin position="1"/>
        <end position="77"/>
    </location>
</feature>
<dbReference type="GO" id="GO:0005634">
    <property type="term" value="C:nucleus"/>
    <property type="evidence" value="ECO:0007669"/>
    <property type="project" value="TreeGrafter"/>
</dbReference>
<evidence type="ECO:0000256" key="5">
    <source>
        <dbReference type="SAM" id="MobiDB-lite"/>
    </source>
</evidence>
<evidence type="ECO:0000256" key="2">
    <source>
        <dbReference type="PROSITE-ProRule" id="PRU00176"/>
    </source>
</evidence>
<evidence type="ECO:0000313" key="9">
    <source>
        <dbReference type="Proteomes" id="UP000634136"/>
    </source>
</evidence>
<feature type="region of interest" description="Disordered" evidence="5">
    <location>
        <begin position="106"/>
        <end position="130"/>
    </location>
</feature>
<name>A0A834TE61_9FABA</name>
<dbReference type="Proteomes" id="UP000634136">
    <property type="component" value="Unassembled WGS sequence"/>
</dbReference>
<feature type="compositionally biased region" description="Low complexity" evidence="5">
    <location>
        <begin position="815"/>
        <end position="833"/>
    </location>
</feature>
<dbReference type="PANTHER" id="PTHR14398:SF0">
    <property type="entry name" value="ZINC FINGER PROTEIN SWM"/>
    <property type="match status" value="1"/>
</dbReference>
<dbReference type="SMART" id="SM00356">
    <property type="entry name" value="ZnF_C3H1"/>
    <property type="match status" value="1"/>
</dbReference>
<feature type="domain" description="C3H1-type" evidence="7">
    <location>
        <begin position="208"/>
        <end position="236"/>
    </location>
</feature>